<dbReference type="AlphaFoldDB" id="A0AAI8F6M7"/>
<keyword evidence="2" id="KW-1185">Reference proteome</keyword>
<evidence type="ECO:0000313" key="1">
    <source>
        <dbReference type="EMBL" id="AFC72504.1"/>
    </source>
</evidence>
<sequence length="86" mass="9396">MVDIIKKIVVLIGVPFCFFFAQAVGDWLETGQISGDTQTGDICFQLALVGVGTLIIDQAFSNLPDDVYNEYVKVVQDIEIQVTLVG</sequence>
<organism evidence="1 2">
    <name type="scientific">Rickettsia rhipicephali (strain 3-7-female6-CWPP)</name>
    <dbReference type="NCBI Taxonomy" id="1105113"/>
    <lineage>
        <taxon>Bacteria</taxon>
        <taxon>Pseudomonadati</taxon>
        <taxon>Pseudomonadota</taxon>
        <taxon>Alphaproteobacteria</taxon>
        <taxon>Rickettsiales</taxon>
        <taxon>Rickettsiaceae</taxon>
        <taxon>Rickettsieae</taxon>
        <taxon>Rickettsia</taxon>
        <taxon>spotted fever group</taxon>
    </lineage>
</organism>
<evidence type="ECO:0000313" key="2">
    <source>
        <dbReference type="Proteomes" id="UP000008006"/>
    </source>
</evidence>
<dbReference type="Proteomes" id="UP000008006">
    <property type="component" value="Chromosome"/>
</dbReference>
<name>A0AAI8F6M7_RICR3</name>
<dbReference type="EMBL" id="CP003342">
    <property type="protein sequence ID" value="AFC72504.1"/>
    <property type="molecule type" value="Genomic_DNA"/>
</dbReference>
<proteinExistence type="predicted"/>
<dbReference type="KEGG" id="rre:MCC_04815"/>
<reference evidence="2" key="1">
    <citation type="submission" date="2012-02" db="EMBL/GenBank/DDBJ databases">
        <title>Complete genome sequence of Rickettsia rhipicephali strain 3-7-female6-CWPP.</title>
        <authorList>
            <person name="Johnson S.L."/>
            <person name="Munk A.C."/>
            <person name="Han S."/>
            <person name="Bruce D.C."/>
            <person name="Dasch G.A."/>
        </authorList>
    </citation>
    <scope>NUCLEOTIDE SEQUENCE [LARGE SCALE GENOMIC DNA]</scope>
    <source>
        <strain evidence="2">3-7-female6-CWPP</strain>
    </source>
</reference>
<protein>
    <submittedName>
        <fullName evidence="1">Uncharacterized protein</fullName>
    </submittedName>
</protein>
<accession>A0AAI8F6M7</accession>
<gene>
    <name evidence="1" type="ordered locus">MCC_04815</name>
</gene>